<dbReference type="Proteomes" id="UP000637578">
    <property type="component" value="Unassembled WGS sequence"/>
</dbReference>
<dbReference type="SMART" id="SM00530">
    <property type="entry name" value="HTH_XRE"/>
    <property type="match status" value="1"/>
</dbReference>
<comment type="caution">
    <text evidence="2">The sequence shown here is derived from an EMBL/GenBank/DDBJ whole genome shotgun (WGS) entry which is preliminary data.</text>
</comment>
<dbReference type="SUPFAM" id="SSF48452">
    <property type="entry name" value="TPR-like"/>
    <property type="match status" value="1"/>
</dbReference>
<dbReference type="Pfam" id="PF01381">
    <property type="entry name" value="HTH_3"/>
    <property type="match status" value="1"/>
</dbReference>
<dbReference type="Gene3D" id="3.40.50.620">
    <property type="entry name" value="HUPs"/>
    <property type="match status" value="1"/>
</dbReference>
<dbReference type="Gene3D" id="1.10.260.40">
    <property type="entry name" value="lambda repressor-like DNA-binding domains"/>
    <property type="match status" value="1"/>
</dbReference>
<organism evidence="2 3">
    <name type="scientific">Longimycelium tulufanense</name>
    <dbReference type="NCBI Taxonomy" id="907463"/>
    <lineage>
        <taxon>Bacteria</taxon>
        <taxon>Bacillati</taxon>
        <taxon>Actinomycetota</taxon>
        <taxon>Actinomycetes</taxon>
        <taxon>Pseudonocardiales</taxon>
        <taxon>Pseudonocardiaceae</taxon>
        <taxon>Longimycelium</taxon>
    </lineage>
</organism>
<dbReference type="PANTHER" id="PTHR30336">
    <property type="entry name" value="INNER MEMBRANE PROTEIN, PROBABLE PERMEASE"/>
    <property type="match status" value="1"/>
</dbReference>
<feature type="domain" description="HTH cro/C1-type" evidence="1">
    <location>
        <begin position="7"/>
        <end position="61"/>
    </location>
</feature>
<dbReference type="InterPro" id="IPR003848">
    <property type="entry name" value="DUF218"/>
</dbReference>
<evidence type="ECO:0000313" key="2">
    <source>
        <dbReference type="EMBL" id="GGM78248.1"/>
    </source>
</evidence>
<dbReference type="GO" id="GO:0003677">
    <property type="term" value="F:DNA binding"/>
    <property type="evidence" value="ECO:0007669"/>
    <property type="project" value="InterPro"/>
</dbReference>
<gene>
    <name evidence="2" type="ORF">GCM10012275_56110</name>
</gene>
<dbReference type="EMBL" id="BMMK01000041">
    <property type="protein sequence ID" value="GGM78248.1"/>
    <property type="molecule type" value="Genomic_DNA"/>
</dbReference>
<dbReference type="SUPFAM" id="SSF47413">
    <property type="entry name" value="lambda repressor-like DNA-binding domains"/>
    <property type="match status" value="1"/>
</dbReference>
<dbReference type="InterPro" id="IPR014729">
    <property type="entry name" value="Rossmann-like_a/b/a_fold"/>
</dbReference>
<keyword evidence="3" id="KW-1185">Reference proteome</keyword>
<dbReference type="Pfam" id="PF02698">
    <property type="entry name" value="DUF218"/>
    <property type="match status" value="1"/>
</dbReference>
<accession>A0A8J3CHY9</accession>
<dbReference type="InterPro" id="IPR010982">
    <property type="entry name" value="Lambda_DNA-bd_dom_sf"/>
</dbReference>
<dbReference type="InterPro" id="IPR051599">
    <property type="entry name" value="Cell_Envelope_Assoc"/>
</dbReference>
<dbReference type="GO" id="GO:0005886">
    <property type="term" value="C:plasma membrane"/>
    <property type="evidence" value="ECO:0007669"/>
    <property type="project" value="TreeGrafter"/>
</dbReference>
<dbReference type="InterPro" id="IPR011990">
    <property type="entry name" value="TPR-like_helical_dom_sf"/>
</dbReference>
<dbReference type="InterPro" id="IPR001387">
    <property type="entry name" value="Cro/C1-type_HTH"/>
</dbReference>
<dbReference type="PANTHER" id="PTHR30336:SF20">
    <property type="entry name" value="DUF218 DOMAIN-CONTAINING PROTEIN"/>
    <property type="match status" value="1"/>
</dbReference>
<evidence type="ECO:0000259" key="1">
    <source>
        <dbReference type="PROSITE" id="PS50943"/>
    </source>
</evidence>
<sequence>MARRAGLIHARKTAGYTQEKFAAALEVAASTVVRWESGNHEPQPHLRPKMAKLLGVTLDELIELLYGSPASTAGSRDSLPLLATGSMDYETWEEDLDRVLMCLSRQAFPLGMKLANRWLAQCDPQSLDHHGLYLYGRSLVLLGHLRSDQGILRGPRSAQADYGRALQVFTQLQNQRRVAQVQLLLAVVIEMSGHLYDAARRYRMLADDPRLSPRDRARAQLWVGTALSKAGANDEAVPMMTSALGKFVRLDEAEDWSLAHQKLALAHRGLGDLTRATQYMDVALDHPCGDSPMQQVRRDTAHAHLLLSDPATRDEGFTTLERSLQLAEQHGLMHQAASIISIRQSAEQEDQRRGTRSIFVAPSVDNVVTDAHRRDAELIWSYHQVGHELRPCSAAIALGCYDLGVAAHAARLYHEGMFPVVVFTGANSVVSANRFPQGEASAFKERALELGVPEAAIFTEPSATNTGQNIELSRKVLQEAGIAADSVMLITMRYMERRAYATCAKRWPEVSIICASAPLSYQEYVATIGNEKLVIDDLVGDLQRILEYPKIGYAIPQDVPVGVQAAYERLVHAGFDSRLLTS</sequence>
<dbReference type="AlphaFoldDB" id="A0A8J3CHY9"/>
<dbReference type="RefSeq" id="WP_189061438.1">
    <property type="nucleotide sequence ID" value="NZ_BMMK01000041.1"/>
</dbReference>
<evidence type="ECO:0000313" key="3">
    <source>
        <dbReference type="Proteomes" id="UP000637578"/>
    </source>
</evidence>
<dbReference type="PROSITE" id="PS50943">
    <property type="entry name" value="HTH_CROC1"/>
    <property type="match status" value="1"/>
</dbReference>
<dbReference type="Gene3D" id="1.25.40.10">
    <property type="entry name" value="Tetratricopeptide repeat domain"/>
    <property type="match status" value="1"/>
</dbReference>
<dbReference type="CDD" id="cd06259">
    <property type="entry name" value="YdcF-like"/>
    <property type="match status" value="1"/>
</dbReference>
<protein>
    <recommendedName>
        <fullName evidence="1">HTH cro/C1-type domain-containing protein</fullName>
    </recommendedName>
</protein>
<reference evidence="2" key="1">
    <citation type="journal article" date="2014" name="Int. J. Syst. Evol. Microbiol.">
        <title>Complete genome sequence of Corynebacterium casei LMG S-19264T (=DSM 44701T), isolated from a smear-ripened cheese.</title>
        <authorList>
            <consortium name="US DOE Joint Genome Institute (JGI-PGF)"/>
            <person name="Walter F."/>
            <person name="Albersmeier A."/>
            <person name="Kalinowski J."/>
            <person name="Ruckert C."/>
        </authorList>
    </citation>
    <scope>NUCLEOTIDE SEQUENCE</scope>
    <source>
        <strain evidence="2">CGMCC 4.5737</strain>
    </source>
</reference>
<reference evidence="2" key="2">
    <citation type="submission" date="2020-09" db="EMBL/GenBank/DDBJ databases">
        <authorList>
            <person name="Sun Q."/>
            <person name="Zhou Y."/>
        </authorList>
    </citation>
    <scope>NUCLEOTIDE SEQUENCE</scope>
    <source>
        <strain evidence="2">CGMCC 4.5737</strain>
    </source>
</reference>
<dbReference type="CDD" id="cd00093">
    <property type="entry name" value="HTH_XRE"/>
    <property type="match status" value="1"/>
</dbReference>
<proteinExistence type="predicted"/>
<name>A0A8J3CHY9_9PSEU</name>